<reference evidence="6" key="1">
    <citation type="submission" date="2016-10" db="EMBL/GenBank/DDBJ databases">
        <authorList>
            <person name="Varghese N."/>
            <person name="Submissions S."/>
        </authorList>
    </citation>
    <scope>NUCLEOTIDE SEQUENCE [LARGE SCALE GENOMIC DNA]</scope>
    <source>
        <strain evidence="6">DSM 24729</strain>
    </source>
</reference>
<sequence length="591" mass="68317">MAYEKEKKDVLDLSNQNLKEVPKSILKNLKLRELNLSDNQLTALPDFITELKYLEVLHLRGNNFTSVPEFLLQFRYLKTLSLSENQLEIIPESFSALTNLKELGFGANPLVEFPQWLDKLYALRDLAIFSLKLKQVPEVVTRIKYLEVLSLDGNQLESLPANFANLRYLKELWAADNSFEYLPENFGKLHQLEKINFGNGQLKYLPESFGELRRLEWLSVDGNNLQELPSTIGLLHSLTFLDLSYNKISSFPSSFFRLHRESLEIWFNGNLYTEETKVLLKNAFPGIDEEELEEEDPESEEYKHLEDTFESPLNDSMASELGTAASETNNGCSTLALFIGGIIFLGGIVFYTVVLRKKDPIIEAHNEAVEAYNEVVTSYELQRDVILKNNKTILVYTNDTSLLEAHISPNIEVYENPYVPSYTNIQSKTEALIELLNHKSLGYQVVLDNGRVQLIQGYFYDSVFPPKTMKKYRLLADYKMSAREKEYKKKSMAKHPYMESIKKTDTVYNTEGAVLSHEELVNRKMNSGIHRLMAPLIDLDNEEYYFYFSPYDNNYSKQEFLEAIEDFKVMFLKEHKKKDLGTVREIAIKIN</sequence>
<dbReference type="PROSITE" id="PS51450">
    <property type="entry name" value="LRR"/>
    <property type="match status" value="4"/>
</dbReference>
<dbReference type="Gene3D" id="3.80.10.10">
    <property type="entry name" value="Ribonuclease Inhibitor"/>
    <property type="match status" value="2"/>
</dbReference>
<organism evidence="5 6">
    <name type="scientific">Cellulophaga baltica</name>
    <dbReference type="NCBI Taxonomy" id="76594"/>
    <lineage>
        <taxon>Bacteria</taxon>
        <taxon>Pseudomonadati</taxon>
        <taxon>Bacteroidota</taxon>
        <taxon>Flavobacteriia</taxon>
        <taxon>Flavobacteriales</taxon>
        <taxon>Flavobacteriaceae</taxon>
        <taxon>Cellulophaga</taxon>
    </lineage>
</organism>
<dbReference type="GO" id="GO:0005737">
    <property type="term" value="C:cytoplasm"/>
    <property type="evidence" value="ECO:0007669"/>
    <property type="project" value="TreeGrafter"/>
</dbReference>
<evidence type="ECO:0000256" key="2">
    <source>
        <dbReference type="ARBA" id="ARBA00022737"/>
    </source>
</evidence>
<keyword evidence="1" id="KW-0433">Leucine-rich repeat</keyword>
<keyword evidence="3" id="KW-1133">Transmembrane helix</keyword>
<dbReference type="InterPro" id="IPR001611">
    <property type="entry name" value="Leu-rich_rpt"/>
</dbReference>
<feature type="transmembrane region" description="Helical" evidence="3">
    <location>
        <begin position="335"/>
        <end position="355"/>
    </location>
</feature>
<dbReference type="InterPro" id="IPR050216">
    <property type="entry name" value="LRR_domain-containing"/>
</dbReference>
<dbReference type="AlphaFoldDB" id="A0A1G7HTN6"/>
<gene>
    <name evidence="5" type="ORF">SAMN04487992_106269</name>
</gene>
<feature type="domain" description="Disease resistance R13L4/SHOC-2-like LRR" evidence="4">
    <location>
        <begin position="10"/>
        <end position="128"/>
    </location>
</feature>
<keyword evidence="3" id="KW-0812">Transmembrane</keyword>
<evidence type="ECO:0000259" key="4">
    <source>
        <dbReference type="Pfam" id="PF23598"/>
    </source>
</evidence>
<keyword evidence="2" id="KW-0677">Repeat</keyword>
<dbReference type="Pfam" id="PF23598">
    <property type="entry name" value="LRR_14"/>
    <property type="match status" value="1"/>
</dbReference>
<evidence type="ECO:0000313" key="5">
    <source>
        <dbReference type="EMBL" id="SDF03881.1"/>
    </source>
</evidence>
<dbReference type="InterPro" id="IPR032675">
    <property type="entry name" value="LRR_dom_sf"/>
</dbReference>
<dbReference type="PANTHER" id="PTHR48051">
    <property type="match status" value="1"/>
</dbReference>
<evidence type="ECO:0000313" key="6">
    <source>
        <dbReference type="Proteomes" id="UP000182114"/>
    </source>
</evidence>
<accession>A0A1G7HTN6</accession>
<evidence type="ECO:0000256" key="1">
    <source>
        <dbReference type="ARBA" id="ARBA00022614"/>
    </source>
</evidence>
<name>A0A1G7HTN6_9FLAO</name>
<keyword evidence="3" id="KW-0472">Membrane</keyword>
<protein>
    <submittedName>
        <fullName evidence="5">Leucine rich repeat-containing protein</fullName>
    </submittedName>
</protein>
<dbReference type="Proteomes" id="UP000182114">
    <property type="component" value="Unassembled WGS sequence"/>
</dbReference>
<dbReference type="Pfam" id="PF00560">
    <property type="entry name" value="LRR_1"/>
    <property type="match status" value="2"/>
</dbReference>
<dbReference type="PRINTS" id="PR00019">
    <property type="entry name" value="LEURICHRPT"/>
</dbReference>
<dbReference type="PANTHER" id="PTHR48051:SF1">
    <property type="entry name" value="RAS SUPPRESSOR PROTEIN 1"/>
    <property type="match status" value="1"/>
</dbReference>
<keyword evidence="6" id="KW-1185">Reference proteome</keyword>
<dbReference type="SUPFAM" id="SSF52058">
    <property type="entry name" value="L domain-like"/>
    <property type="match status" value="1"/>
</dbReference>
<dbReference type="SMART" id="SM00369">
    <property type="entry name" value="LRR_TYP"/>
    <property type="match status" value="9"/>
</dbReference>
<dbReference type="RefSeq" id="WP_074538567.1">
    <property type="nucleotide sequence ID" value="NZ_FNBD01000006.1"/>
</dbReference>
<dbReference type="InterPro" id="IPR003591">
    <property type="entry name" value="Leu-rich_rpt_typical-subtyp"/>
</dbReference>
<proteinExistence type="predicted"/>
<dbReference type="InterPro" id="IPR055414">
    <property type="entry name" value="LRR_R13L4/SHOC2-like"/>
</dbReference>
<dbReference type="EMBL" id="FNBD01000006">
    <property type="protein sequence ID" value="SDF03881.1"/>
    <property type="molecule type" value="Genomic_DNA"/>
</dbReference>
<evidence type="ECO:0000256" key="3">
    <source>
        <dbReference type="SAM" id="Phobius"/>
    </source>
</evidence>
<dbReference type="SMART" id="SM00364">
    <property type="entry name" value="LRR_BAC"/>
    <property type="match status" value="8"/>
</dbReference>